<dbReference type="Pfam" id="PF00172">
    <property type="entry name" value="Zn_clus"/>
    <property type="match status" value="1"/>
</dbReference>
<dbReference type="SUPFAM" id="SSF57701">
    <property type="entry name" value="Zn2/Cys6 DNA-binding domain"/>
    <property type="match status" value="1"/>
</dbReference>
<name>A0AA39XFH7_9PEZI</name>
<dbReference type="InterPro" id="IPR051615">
    <property type="entry name" value="Transcr_Regulatory_Elem"/>
</dbReference>
<comment type="subcellular location">
    <subcellularLocation>
        <location evidence="1">Nucleus</location>
    </subcellularLocation>
</comment>
<comment type="caution">
    <text evidence="10">The sequence shown here is derived from an EMBL/GenBank/DDBJ whole genome shotgun (WGS) entry which is preliminary data.</text>
</comment>
<dbReference type="EMBL" id="JAULSU010000001">
    <property type="protein sequence ID" value="KAK0633029.1"/>
    <property type="molecule type" value="Genomic_DNA"/>
</dbReference>
<reference evidence="10" key="1">
    <citation type="submission" date="2023-06" db="EMBL/GenBank/DDBJ databases">
        <title>Genome-scale phylogeny and comparative genomics of the fungal order Sordariales.</title>
        <authorList>
            <consortium name="Lawrence Berkeley National Laboratory"/>
            <person name="Hensen N."/>
            <person name="Bonometti L."/>
            <person name="Westerberg I."/>
            <person name="Brannstrom I.O."/>
            <person name="Guillou S."/>
            <person name="Cros-Aarteil S."/>
            <person name="Calhoun S."/>
            <person name="Haridas S."/>
            <person name="Kuo A."/>
            <person name="Mondo S."/>
            <person name="Pangilinan J."/>
            <person name="Riley R."/>
            <person name="Labutti K."/>
            <person name="Andreopoulos B."/>
            <person name="Lipzen A."/>
            <person name="Chen C."/>
            <person name="Yanf M."/>
            <person name="Daum C."/>
            <person name="Ng V."/>
            <person name="Clum A."/>
            <person name="Steindorff A."/>
            <person name="Ohm R."/>
            <person name="Martin F."/>
            <person name="Silar P."/>
            <person name="Natvig D."/>
            <person name="Lalanne C."/>
            <person name="Gautier V."/>
            <person name="Ament-Velasquez S.L."/>
            <person name="Kruys A."/>
            <person name="Hutchinson M.I."/>
            <person name="Powell A.J."/>
            <person name="Barry K."/>
            <person name="Miller A.N."/>
            <person name="Grigoriev I.V."/>
            <person name="Debuchy R."/>
            <person name="Gladieux P."/>
            <person name="Thoren M.H."/>
            <person name="Johannesson H."/>
        </authorList>
    </citation>
    <scope>NUCLEOTIDE SEQUENCE</scope>
    <source>
        <strain evidence="10">CBS 606.72</strain>
    </source>
</reference>
<evidence type="ECO:0000256" key="5">
    <source>
        <dbReference type="ARBA" id="ARBA00023125"/>
    </source>
</evidence>
<dbReference type="AlphaFoldDB" id="A0AA39XFH7"/>
<organism evidence="10 11">
    <name type="scientific">Immersiella caudata</name>
    <dbReference type="NCBI Taxonomy" id="314043"/>
    <lineage>
        <taxon>Eukaryota</taxon>
        <taxon>Fungi</taxon>
        <taxon>Dikarya</taxon>
        <taxon>Ascomycota</taxon>
        <taxon>Pezizomycotina</taxon>
        <taxon>Sordariomycetes</taxon>
        <taxon>Sordariomycetidae</taxon>
        <taxon>Sordariales</taxon>
        <taxon>Lasiosphaeriaceae</taxon>
        <taxon>Immersiella</taxon>
    </lineage>
</organism>
<evidence type="ECO:0000259" key="9">
    <source>
        <dbReference type="PROSITE" id="PS50048"/>
    </source>
</evidence>
<keyword evidence="6" id="KW-0804">Transcription</keyword>
<dbReference type="CDD" id="cd12148">
    <property type="entry name" value="fungal_TF_MHR"/>
    <property type="match status" value="1"/>
</dbReference>
<gene>
    <name evidence="10" type="ORF">B0T14DRAFT_51263</name>
</gene>
<dbReference type="CDD" id="cd00067">
    <property type="entry name" value="GAL4"/>
    <property type="match status" value="1"/>
</dbReference>
<dbReference type="GO" id="GO:0003677">
    <property type="term" value="F:DNA binding"/>
    <property type="evidence" value="ECO:0007669"/>
    <property type="project" value="UniProtKB-KW"/>
</dbReference>
<accession>A0AA39XFH7</accession>
<dbReference type="InterPro" id="IPR007219">
    <property type="entry name" value="XnlR_reg_dom"/>
</dbReference>
<dbReference type="PROSITE" id="PS00463">
    <property type="entry name" value="ZN2_CY6_FUNGAL_1"/>
    <property type="match status" value="1"/>
</dbReference>
<dbReference type="PANTHER" id="PTHR31313:SF79">
    <property type="entry name" value="C6 FINGER DOMAIN-CONTAINING PROTEIN"/>
    <property type="match status" value="1"/>
</dbReference>
<keyword evidence="5" id="KW-0238">DNA-binding</keyword>
<evidence type="ECO:0000256" key="8">
    <source>
        <dbReference type="SAM" id="MobiDB-lite"/>
    </source>
</evidence>
<dbReference type="GO" id="GO:0005634">
    <property type="term" value="C:nucleus"/>
    <property type="evidence" value="ECO:0007669"/>
    <property type="project" value="UniProtKB-SubCell"/>
</dbReference>
<feature type="region of interest" description="Disordered" evidence="8">
    <location>
        <begin position="715"/>
        <end position="764"/>
    </location>
</feature>
<dbReference type="PANTHER" id="PTHR31313">
    <property type="entry name" value="TY1 ENHANCER ACTIVATOR"/>
    <property type="match status" value="1"/>
</dbReference>
<feature type="region of interest" description="Disordered" evidence="8">
    <location>
        <begin position="239"/>
        <end position="276"/>
    </location>
</feature>
<feature type="compositionally biased region" description="Low complexity" evidence="8">
    <location>
        <begin position="120"/>
        <end position="137"/>
    </location>
</feature>
<dbReference type="GO" id="GO:0008270">
    <property type="term" value="F:zinc ion binding"/>
    <property type="evidence" value="ECO:0007669"/>
    <property type="project" value="InterPro"/>
</dbReference>
<evidence type="ECO:0000256" key="1">
    <source>
        <dbReference type="ARBA" id="ARBA00004123"/>
    </source>
</evidence>
<keyword evidence="3" id="KW-0862">Zinc</keyword>
<evidence type="ECO:0000256" key="6">
    <source>
        <dbReference type="ARBA" id="ARBA00023163"/>
    </source>
</evidence>
<evidence type="ECO:0000256" key="2">
    <source>
        <dbReference type="ARBA" id="ARBA00022723"/>
    </source>
</evidence>
<evidence type="ECO:0000256" key="7">
    <source>
        <dbReference type="ARBA" id="ARBA00023242"/>
    </source>
</evidence>
<dbReference type="GO" id="GO:0006351">
    <property type="term" value="P:DNA-templated transcription"/>
    <property type="evidence" value="ECO:0007669"/>
    <property type="project" value="InterPro"/>
</dbReference>
<keyword evidence="4" id="KW-0805">Transcription regulation</keyword>
<dbReference type="InterPro" id="IPR001138">
    <property type="entry name" value="Zn2Cys6_DnaBD"/>
</dbReference>
<dbReference type="PROSITE" id="PS50048">
    <property type="entry name" value="ZN2_CY6_FUNGAL_2"/>
    <property type="match status" value="1"/>
</dbReference>
<dbReference type="GO" id="GO:0000981">
    <property type="term" value="F:DNA-binding transcription factor activity, RNA polymerase II-specific"/>
    <property type="evidence" value="ECO:0007669"/>
    <property type="project" value="InterPro"/>
</dbReference>
<feature type="domain" description="Zn(2)-C6 fungal-type" evidence="9">
    <location>
        <begin position="54"/>
        <end position="87"/>
    </location>
</feature>
<keyword evidence="11" id="KW-1185">Reference proteome</keyword>
<feature type="region of interest" description="Disordered" evidence="8">
    <location>
        <begin position="118"/>
        <end position="142"/>
    </location>
</feature>
<keyword evidence="7" id="KW-0539">Nucleus</keyword>
<evidence type="ECO:0000313" key="10">
    <source>
        <dbReference type="EMBL" id="KAK0633029.1"/>
    </source>
</evidence>
<evidence type="ECO:0000313" key="11">
    <source>
        <dbReference type="Proteomes" id="UP001175000"/>
    </source>
</evidence>
<dbReference type="SMART" id="SM00066">
    <property type="entry name" value="GAL4"/>
    <property type="match status" value="1"/>
</dbReference>
<protein>
    <recommendedName>
        <fullName evidence="9">Zn(2)-C6 fungal-type domain-containing protein</fullName>
    </recommendedName>
</protein>
<keyword evidence="2" id="KW-0479">Metal-binding</keyword>
<sequence>MSNDPTVRRILPHNSQMGAFTFAPPSYQQPRESQKNYVFVDEHNRHKRLKVMRACEGCRRRKIKCDAATTNTWPCAACVRLKLHCVRPNGYDGATEPQVYEPPSQSQFDASAQVQESFRQQSLPLHEQQQQQQQQLLAHASKPPSIYTQSAYQDPAAIYHPVQYNEPQNVAHNLQYAAVHPAVSVTDQRYLAQTAFPTPPIRHASQPESPEAYQSEYAQQDLADLLGSLKVNETGTAPYLNSKLHSTRDEEPALEDSDDYKSVLPPLATGPGSKVRIPPELMPDDETVLHYFDLYFANAHPYVPVLDKESFYHQWQSNRESISPLLLEAIFAIAGRLADEPAQGQQWIALATRHADSFMDVPRLSTLQALMIILKAREQAPKRGYYYRSWMSIVQCVQMGKDLGLDEHCIDHQTGRPCGASQSECLLKNRIWQTIFVCEVMIGSSQGKHLAATLAGRNPLFTSNAGRTDLQVDPDTVDFEVLRLVPNNDESEYHVSRNFTYLARVVRNVSKMLMTYGRLKKNKSKDWGIDPEFVQISPSLTAWLNELPTDMSVSYPADGSPPWLPSAFVGNLHSYYCLSIILFNRPQLAFMSPGGADGQWKQHMLVSYNAAKTLCRLQESVMNSFGLLGLQCMQRGINFTIYAVLACIVLHLVALASPDPDLNSEARDYFTRHMRILEKCMVAWPMPDMQKQIDSVREAFSADIRKPFVLRASFPYGSPHSSNPSPPGQQFRQEMPRAGSIDQQVESRLPHSQSLGIMSSSQPQVPTVQHAMSLTDAPAWNPTRIFDQWNTSFGAPVQSPPNQVTPQGGSINVSPTVGSDPTALQDMQAAQAQLHTGSQQIPVQQYPAAQTFVTPAMWQQSVASVYEGGLKRSWGGYDSHLPMKRRG</sequence>
<evidence type="ECO:0000256" key="3">
    <source>
        <dbReference type="ARBA" id="ARBA00022833"/>
    </source>
</evidence>
<feature type="compositionally biased region" description="Polar residues" evidence="8">
    <location>
        <begin position="741"/>
        <end position="764"/>
    </location>
</feature>
<dbReference type="Gene3D" id="4.10.240.10">
    <property type="entry name" value="Zn(2)-C6 fungal-type DNA-binding domain"/>
    <property type="match status" value="1"/>
</dbReference>
<dbReference type="InterPro" id="IPR036864">
    <property type="entry name" value="Zn2-C6_fun-type_DNA-bd_sf"/>
</dbReference>
<dbReference type="Pfam" id="PF04082">
    <property type="entry name" value="Fungal_trans"/>
    <property type="match status" value="1"/>
</dbReference>
<dbReference type="Proteomes" id="UP001175000">
    <property type="component" value="Unassembled WGS sequence"/>
</dbReference>
<proteinExistence type="predicted"/>
<evidence type="ECO:0000256" key="4">
    <source>
        <dbReference type="ARBA" id="ARBA00023015"/>
    </source>
</evidence>